<reference evidence="1" key="1">
    <citation type="journal article" date="2022" name="bioRxiv">
        <title>Sequencing and chromosome-scale assembly of the giantPleurodeles waltlgenome.</title>
        <authorList>
            <person name="Brown T."/>
            <person name="Elewa A."/>
            <person name="Iarovenko S."/>
            <person name="Subramanian E."/>
            <person name="Araus A.J."/>
            <person name="Petzold A."/>
            <person name="Susuki M."/>
            <person name="Suzuki K.-i.T."/>
            <person name="Hayashi T."/>
            <person name="Toyoda A."/>
            <person name="Oliveira C."/>
            <person name="Osipova E."/>
            <person name="Leigh N.D."/>
            <person name="Simon A."/>
            <person name="Yun M.H."/>
        </authorList>
    </citation>
    <scope>NUCLEOTIDE SEQUENCE</scope>
    <source>
        <strain evidence="1">20211129_DDA</strain>
        <tissue evidence="1">Liver</tissue>
    </source>
</reference>
<organism evidence="1 2">
    <name type="scientific">Pleurodeles waltl</name>
    <name type="common">Iberian ribbed newt</name>
    <dbReference type="NCBI Taxonomy" id="8319"/>
    <lineage>
        <taxon>Eukaryota</taxon>
        <taxon>Metazoa</taxon>
        <taxon>Chordata</taxon>
        <taxon>Craniata</taxon>
        <taxon>Vertebrata</taxon>
        <taxon>Euteleostomi</taxon>
        <taxon>Amphibia</taxon>
        <taxon>Batrachia</taxon>
        <taxon>Caudata</taxon>
        <taxon>Salamandroidea</taxon>
        <taxon>Salamandridae</taxon>
        <taxon>Pleurodelinae</taxon>
        <taxon>Pleurodeles</taxon>
    </lineage>
</organism>
<dbReference type="Proteomes" id="UP001066276">
    <property type="component" value="Chromosome 4_2"/>
</dbReference>
<evidence type="ECO:0000313" key="2">
    <source>
        <dbReference type="Proteomes" id="UP001066276"/>
    </source>
</evidence>
<protein>
    <submittedName>
        <fullName evidence="1">Uncharacterized protein</fullName>
    </submittedName>
</protein>
<name>A0AAV7S589_PLEWA</name>
<keyword evidence="2" id="KW-1185">Reference proteome</keyword>
<comment type="caution">
    <text evidence="1">The sequence shown here is derived from an EMBL/GenBank/DDBJ whole genome shotgun (WGS) entry which is preliminary data.</text>
</comment>
<dbReference type="EMBL" id="JANPWB010000008">
    <property type="protein sequence ID" value="KAJ1159792.1"/>
    <property type="molecule type" value="Genomic_DNA"/>
</dbReference>
<gene>
    <name evidence="1" type="ORF">NDU88_000297</name>
</gene>
<evidence type="ECO:0000313" key="1">
    <source>
        <dbReference type="EMBL" id="KAJ1159792.1"/>
    </source>
</evidence>
<sequence length="216" mass="23602">MYSPLGLFFPLYSKRTPERPPPKDSLRLGVGVTPTLPQPSGRWCLRRCQQALGDEFARCVEDSAVRLLSLRPQIGSEEEITALKWLYSDEGQPVPKYSAGCKLAKVRRGATGTWNPGARHMASVEGKAPWFMAGSHMGSGQCVGTVCAPAHDSQQIMLREGQLLLKYGGPYRGWHVKPWPGLGAVRTGCADKPLPSRWARLLQIGGAFAPTYLTGL</sequence>
<dbReference type="AlphaFoldDB" id="A0AAV7S589"/>
<proteinExistence type="predicted"/>
<accession>A0AAV7S589</accession>